<gene>
    <name evidence="2" type="ORF">EVA_00858</name>
</gene>
<dbReference type="Gene3D" id="3.40.50.300">
    <property type="entry name" value="P-loop containing nucleotide triphosphate hydrolases"/>
    <property type="match status" value="1"/>
</dbReference>
<protein>
    <submittedName>
        <fullName evidence="2">SMC domain-containing protein</fullName>
    </submittedName>
</protein>
<name>J9H8B2_9ZZZZ</name>
<evidence type="ECO:0000259" key="1">
    <source>
        <dbReference type="Pfam" id="PF13304"/>
    </source>
</evidence>
<dbReference type="PIRSF" id="PIRSF029347">
    <property type="entry name" value="RecF"/>
    <property type="match status" value="1"/>
</dbReference>
<comment type="caution">
    <text evidence="2">The sequence shown here is derived from an EMBL/GenBank/DDBJ whole genome shotgun (WGS) entry which is preliminary data.</text>
</comment>
<dbReference type="InterPro" id="IPR014555">
    <property type="entry name" value="RecF-like"/>
</dbReference>
<dbReference type="EMBL" id="AMCI01000147">
    <property type="protein sequence ID" value="EJX10620.1"/>
    <property type="molecule type" value="Genomic_DNA"/>
</dbReference>
<dbReference type="InterPro" id="IPR003959">
    <property type="entry name" value="ATPase_AAA_core"/>
</dbReference>
<proteinExistence type="predicted"/>
<dbReference type="GO" id="GO:0005524">
    <property type="term" value="F:ATP binding"/>
    <property type="evidence" value="ECO:0007669"/>
    <property type="project" value="InterPro"/>
</dbReference>
<dbReference type="PANTHER" id="PTHR43581">
    <property type="entry name" value="ATP/GTP PHOSPHATASE"/>
    <property type="match status" value="1"/>
</dbReference>
<dbReference type="SUPFAM" id="SSF52540">
    <property type="entry name" value="P-loop containing nucleoside triphosphate hydrolases"/>
    <property type="match status" value="1"/>
</dbReference>
<dbReference type="InterPro" id="IPR051396">
    <property type="entry name" value="Bact_Antivir_Def_Nuclease"/>
</dbReference>
<reference evidence="2" key="1">
    <citation type="journal article" date="2012" name="PLoS ONE">
        <title>Gene sets for utilization of primary and secondary nutrition supplies in the distal gut of endangered iberian lynx.</title>
        <authorList>
            <person name="Alcaide M."/>
            <person name="Messina E."/>
            <person name="Richter M."/>
            <person name="Bargiela R."/>
            <person name="Peplies J."/>
            <person name="Huws S.A."/>
            <person name="Newbold C.J."/>
            <person name="Golyshin P.N."/>
            <person name="Simon M.A."/>
            <person name="Lopez G."/>
            <person name="Yakimov M.M."/>
            <person name="Ferrer M."/>
        </authorList>
    </citation>
    <scope>NUCLEOTIDE SEQUENCE</scope>
</reference>
<dbReference type="AlphaFoldDB" id="J9H8B2"/>
<evidence type="ECO:0000313" key="2">
    <source>
        <dbReference type="EMBL" id="EJX10620.1"/>
    </source>
</evidence>
<feature type="domain" description="ATPase AAA-type core" evidence="1">
    <location>
        <begin position="231"/>
        <end position="341"/>
    </location>
</feature>
<dbReference type="PANTHER" id="PTHR43581:SF4">
    <property type="entry name" value="ATP_GTP PHOSPHATASE"/>
    <property type="match status" value="1"/>
</dbReference>
<accession>J9H8B2</accession>
<sequence>MRIDCITIEGIANISHACFEFGEMNALIAPNGYGKSNVLRAIDFGVNFMTAGETEKEQMLNSSFLPINISNLNKNFLLEISGSILWGEEEKQFQYGYKVAWASESTKGEILEEWLRIKDAPERRFKQLINRKNDHCLIVPSAKGRCNKQYEVTSLQLALSTIAATNHVFFNDIAKQIYTITIPNIETLDNPQSYFSAEENKGISIFGGRTLSEYLYYLKQTDEENYDILTDGLKQLISGISEFSAEAITLADGQSKLYDVRIKEAHNVFATSIRQLSSGSKRIIFLFTLCMAAKKQHIPLIMMEEPENSVHPRLMENLLATLQTYASGTKILITSHSPYLMRYLHPDQMYFGLPKNDGLAHFSKINSSKLKYLYKYAADMELTFGEFMFDFMLDIENDNDKINNFFE</sequence>
<dbReference type="InterPro" id="IPR027417">
    <property type="entry name" value="P-loop_NTPase"/>
</dbReference>
<dbReference type="GO" id="GO:0016887">
    <property type="term" value="F:ATP hydrolysis activity"/>
    <property type="evidence" value="ECO:0007669"/>
    <property type="project" value="InterPro"/>
</dbReference>
<organism evidence="2">
    <name type="scientific">gut metagenome</name>
    <dbReference type="NCBI Taxonomy" id="749906"/>
    <lineage>
        <taxon>unclassified sequences</taxon>
        <taxon>metagenomes</taxon>
        <taxon>organismal metagenomes</taxon>
    </lineage>
</organism>
<dbReference type="Pfam" id="PF13304">
    <property type="entry name" value="AAA_21"/>
    <property type="match status" value="1"/>
</dbReference>